<evidence type="ECO:0000313" key="2">
    <source>
        <dbReference type="EMBL" id="OVE46915.1"/>
    </source>
</evidence>
<proteinExistence type="predicted"/>
<dbReference type="PANTHER" id="PTHR35841:SF1">
    <property type="entry name" value="PHOSPHONATES-BINDING PERIPLASMIC PROTEIN"/>
    <property type="match status" value="1"/>
</dbReference>
<evidence type="ECO:0000313" key="3">
    <source>
        <dbReference type="Proteomes" id="UP000196342"/>
    </source>
</evidence>
<dbReference type="PANTHER" id="PTHR35841">
    <property type="entry name" value="PHOSPHONATES-BINDING PERIPLASMIC PROTEIN"/>
    <property type="match status" value="1"/>
</dbReference>
<accession>A0A202B671</accession>
<dbReference type="SMR" id="A0A202B671"/>
<dbReference type="Proteomes" id="UP000196342">
    <property type="component" value="Unassembled WGS sequence"/>
</dbReference>
<protein>
    <submittedName>
        <fullName evidence="2">Phosphate ABC transporter substrate-binding protein</fullName>
    </submittedName>
</protein>
<organism evidence="2 3">
    <name type="scientific">Chromobacterium violaceum</name>
    <dbReference type="NCBI Taxonomy" id="536"/>
    <lineage>
        <taxon>Bacteria</taxon>
        <taxon>Pseudomonadati</taxon>
        <taxon>Pseudomonadota</taxon>
        <taxon>Betaproteobacteria</taxon>
        <taxon>Neisseriales</taxon>
        <taxon>Chromobacteriaceae</taxon>
        <taxon>Chromobacterium</taxon>
    </lineage>
</organism>
<keyword evidence="1" id="KW-0732">Signal</keyword>
<dbReference type="RefSeq" id="WP_011135406.1">
    <property type="nucleotide sequence ID" value="NZ_CP069442.1"/>
</dbReference>
<dbReference type="AlphaFoldDB" id="A0A202B671"/>
<name>A0A202B671_CHRVL</name>
<dbReference type="CDD" id="cd01071">
    <property type="entry name" value="PBP2_PhnD_like"/>
    <property type="match status" value="1"/>
</dbReference>
<gene>
    <name evidence="2" type="ORF">CBW21_16030</name>
</gene>
<dbReference type="OMA" id="YDIAYMN"/>
<comment type="caution">
    <text evidence="2">The sequence shown here is derived from an EMBL/GenBank/DDBJ whole genome shotgun (WGS) entry which is preliminary data.</text>
</comment>
<dbReference type="GeneID" id="66367525"/>
<evidence type="ECO:0000256" key="1">
    <source>
        <dbReference type="SAM" id="SignalP"/>
    </source>
</evidence>
<dbReference type="EMBL" id="NHOO01000014">
    <property type="protein sequence ID" value="OVE46915.1"/>
    <property type="molecule type" value="Genomic_DNA"/>
</dbReference>
<sequence length="279" mass="31038">MNTKPLNRLASWIFLALACAAAPAPRAAPLLRVGVVPQQSALSLAQAWGPLLQYLGAQCAMELRFETAPDIPAFEQRVAAGSYDLVYVNPLHYVQFHEKPGYLPLAREKDRKLVGLIVVRGDSPVTEVRQLDGMDLALPAPEAFAASVLPRIELENMGVRARIHYVGSHDSVYLGVAQGLFAAGGGINRTWQQQPEALRGKLRILWQTPPYTPHAFAAHPRLPAAQKRCLQRELVGLSEQPEGQRLLRQLQLTPLTEAQDSDWNDIRRLKLRYQPPVER</sequence>
<dbReference type="Pfam" id="PF12974">
    <property type="entry name" value="Phosphonate-bd"/>
    <property type="match status" value="1"/>
</dbReference>
<reference evidence="2 3" key="1">
    <citation type="submission" date="2017-05" db="EMBL/GenBank/DDBJ databases">
        <title>Chromobacterium violaceum GHPS1 isolated from Hydrocarbon polluted soil in French Guiana display an awesome secondary metabolite arsenal and a battery of drug and heavy-metal-resistance and detoxification of xenobiotics proteins.</title>
        <authorList>
            <person name="Belbahri L."/>
        </authorList>
    </citation>
    <scope>NUCLEOTIDE SEQUENCE [LARGE SCALE GENOMIC DNA]</scope>
    <source>
        <strain evidence="2 3">GHPS1</strain>
    </source>
</reference>
<dbReference type="SUPFAM" id="SSF53850">
    <property type="entry name" value="Periplasmic binding protein-like II"/>
    <property type="match status" value="1"/>
</dbReference>
<keyword evidence="3" id="KW-1185">Reference proteome</keyword>
<feature type="chain" id="PRO_5011254174" evidence="1">
    <location>
        <begin position="28"/>
        <end position="279"/>
    </location>
</feature>
<dbReference type="PROSITE" id="PS51257">
    <property type="entry name" value="PROKAR_LIPOPROTEIN"/>
    <property type="match status" value="1"/>
</dbReference>
<feature type="signal peptide" evidence="1">
    <location>
        <begin position="1"/>
        <end position="27"/>
    </location>
</feature>
<dbReference type="Gene3D" id="3.40.190.10">
    <property type="entry name" value="Periplasmic binding protein-like II"/>
    <property type="match status" value="2"/>
</dbReference>